<protein>
    <recommendedName>
        <fullName evidence="4">3'-5' exonuclease domain-containing protein</fullName>
    </recommendedName>
</protein>
<dbReference type="InterPro" id="IPR002562">
    <property type="entry name" value="3'-5'_exonuclease_dom"/>
</dbReference>
<feature type="region of interest" description="Disordered" evidence="3">
    <location>
        <begin position="349"/>
        <end position="370"/>
    </location>
</feature>
<keyword evidence="6" id="KW-1185">Reference proteome</keyword>
<evidence type="ECO:0000313" key="6">
    <source>
        <dbReference type="Proteomes" id="UP000279236"/>
    </source>
</evidence>
<dbReference type="InterPro" id="IPR012337">
    <property type="entry name" value="RNaseH-like_sf"/>
</dbReference>
<dbReference type="GO" id="GO:0006139">
    <property type="term" value="P:nucleobase-containing compound metabolic process"/>
    <property type="evidence" value="ECO:0007669"/>
    <property type="project" value="InterPro"/>
</dbReference>
<keyword evidence="1" id="KW-0540">Nuclease</keyword>
<dbReference type="CDD" id="cd06141">
    <property type="entry name" value="WRN_exo"/>
    <property type="match status" value="1"/>
</dbReference>
<dbReference type="InterPro" id="IPR051132">
    <property type="entry name" value="3-5_Exonuclease_domain"/>
</dbReference>
<reference evidence="5 6" key="1">
    <citation type="submission" date="2018-11" db="EMBL/GenBank/DDBJ databases">
        <title>Genome sequence of Apiotrichum porosum DSM 27194.</title>
        <authorList>
            <person name="Aliyu H."/>
            <person name="Gorte O."/>
            <person name="Ochsenreither K."/>
        </authorList>
    </citation>
    <scope>NUCLEOTIDE SEQUENCE [LARGE SCALE GENOMIC DNA]</scope>
    <source>
        <strain evidence="5 6">DSM 27194</strain>
    </source>
</reference>
<dbReference type="GO" id="GO:0005737">
    <property type="term" value="C:cytoplasm"/>
    <property type="evidence" value="ECO:0007669"/>
    <property type="project" value="TreeGrafter"/>
</dbReference>
<name>A0A427XSH6_9TREE</name>
<dbReference type="PANTHER" id="PTHR13620:SF104">
    <property type="entry name" value="EXONUCLEASE 3'-5' DOMAIN-CONTAINING PROTEIN 2"/>
    <property type="match status" value="1"/>
</dbReference>
<keyword evidence="2" id="KW-0378">Hydrolase</keyword>
<organism evidence="5 6">
    <name type="scientific">Apiotrichum porosum</name>
    <dbReference type="NCBI Taxonomy" id="105984"/>
    <lineage>
        <taxon>Eukaryota</taxon>
        <taxon>Fungi</taxon>
        <taxon>Dikarya</taxon>
        <taxon>Basidiomycota</taxon>
        <taxon>Agaricomycotina</taxon>
        <taxon>Tremellomycetes</taxon>
        <taxon>Trichosporonales</taxon>
        <taxon>Trichosporonaceae</taxon>
        <taxon>Apiotrichum</taxon>
    </lineage>
</organism>
<dbReference type="GO" id="GO:0008408">
    <property type="term" value="F:3'-5' exonuclease activity"/>
    <property type="evidence" value="ECO:0007669"/>
    <property type="project" value="InterPro"/>
</dbReference>
<dbReference type="GO" id="GO:0005634">
    <property type="term" value="C:nucleus"/>
    <property type="evidence" value="ECO:0007669"/>
    <property type="project" value="TreeGrafter"/>
</dbReference>
<evidence type="ECO:0000256" key="1">
    <source>
        <dbReference type="ARBA" id="ARBA00022722"/>
    </source>
</evidence>
<evidence type="ECO:0000259" key="4">
    <source>
        <dbReference type="Pfam" id="PF01612"/>
    </source>
</evidence>
<dbReference type="AlphaFoldDB" id="A0A427XSH6"/>
<gene>
    <name evidence="5" type="ORF">EHS24_007967</name>
</gene>
<proteinExistence type="predicted"/>
<feature type="compositionally biased region" description="Low complexity" evidence="3">
    <location>
        <begin position="549"/>
        <end position="569"/>
    </location>
</feature>
<dbReference type="RefSeq" id="XP_028476230.1">
    <property type="nucleotide sequence ID" value="XM_028623297.1"/>
</dbReference>
<comment type="caution">
    <text evidence="5">The sequence shown here is derived from an EMBL/GenBank/DDBJ whole genome shotgun (WGS) entry which is preliminary data.</text>
</comment>
<feature type="domain" description="3'-5' exonuclease" evidence="4">
    <location>
        <begin position="188"/>
        <end position="329"/>
    </location>
</feature>
<sequence length="581" mass="63655">MDLFAVADELARLRVSDTGHGLPRLVPIPKAVDTGTATTFRPTAVEVAADVPTAAASASASTNNAPPLPAWDEIDASTNAFSDPVLDPIEPEPAPFEPLQPSTSLPLFTYRTPLTGHFTKPPTVVYTTNPAEADDLVACLNGDVLGLDLEWPLPGAGPVKVITNKDGSTRLWRQGEWDVVQRKYVWNERRTTVIQVCDEKMVVVLHLLRGAEPGPGLVSLIADPTRYKTGVAVRGDGQKLMRDFAVFKSTPPQGLLDLSYIVRELDTEKWGAGRRLVALSKIVAAYLDTELDKGLVRSSFEGETWDPEQLEYAANDVFASLLVYNELARRASLKETKIDRNKHAVSLAPVPLQPRPPKAKASTEPTANINVANDGGAVEVPIDDFPFPALSRHPRWTLLDSYSRGRQFKLFAAGGEIDQLAKDYNLKRTTVESYVVQTAMEFDVGVLPTPIRRRIVDEVEVDGWAATKNEFFFRKLRDSLEDVKEDEVVTAGSQSLNAFEELFVQEYVEHHRLAPQDIPLPDTPTDSGSATPTSSASWWGYLFESFRSPVASPAPSSSSASLYFSASTPPASPSRDMSRDI</sequence>
<evidence type="ECO:0000313" key="5">
    <source>
        <dbReference type="EMBL" id="RSH81775.1"/>
    </source>
</evidence>
<dbReference type="InterPro" id="IPR036397">
    <property type="entry name" value="RNaseH_sf"/>
</dbReference>
<dbReference type="Proteomes" id="UP000279236">
    <property type="component" value="Unassembled WGS sequence"/>
</dbReference>
<dbReference type="SUPFAM" id="SSF53098">
    <property type="entry name" value="Ribonuclease H-like"/>
    <property type="match status" value="1"/>
</dbReference>
<dbReference type="EMBL" id="RSCE01000006">
    <property type="protein sequence ID" value="RSH81775.1"/>
    <property type="molecule type" value="Genomic_DNA"/>
</dbReference>
<accession>A0A427XSH6</accession>
<dbReference type="Pfam" id="PF01612">
    <property type="entry name" value="DNA_pol_A_exo1"/>
    <property type="match status" value="1"/>
</dbReference>
<feature type="region of interest" description="Disordered" evidence="3">
    <location>
        <begin position="549"/>
        <end position="581"/>
    </location>
</feature>
<evidence type="ECO:0000256" key="2">
    <source>
        <dbReference type="ARBA" id="ARBA00022801"/>
    </source>
</evidence>
<dbReference type="STRING" id="105984.A0A427XSH6"/>
<dbReference type="GO" id="GO:0003676">
    <property type="term" value="F:nucleic acid binding"/>
    <property type="evidence" value="ECO:0007669"/>
    <property type="project" value="InterPro"/>
</dbReference>
<dbReference type="Gene3D" id="3.30.420.10">
    <property type="entry name" value="Ribonuclease H-like superfamily/Ribonuclease H"/>
    <property type="match status" value="1"/>
</dbReference>
<dbReference type="GeneID" id="39592510"/>
<dbReference type="PANTHER" id="PTHR13620">
    <property type="entry name" value="3-5 EXONUCLEASE"/>
    <property type="match status" value="1"/>
</dbReference>
<dbReference type="OrthoDB" id="1920326at2759"/>
<evidence type="ECO:0000256" key="3">
    <source>
        <dbReference type="SAM" id="MobiDB-lite"/>
    </source>
</evidence>